<dbReference type="InterPro" id="IPR029068">
    <property type="entry name" value="Glyas_Bleomycin-R_OHBP_Dase"/>
</dbReference>
<organism evidence="3 4">
    <name type="scientific">Streptomyces colonosanans</name>
    <dbReference type="NCBI Taxonomy" id="1428652"/>
    <lineage>
        <taxon>Bacteria</taxon>
        <taxon>Bacillati</taxon>
        <taxon>Actinomycetota</taxon>
        <taxon>Actinomycetes</taxon>
        <taxon>Kitasatosporales</taxon>
        <taxon>Streptomycetaceae</taxon>
        <taxon>Streptomyces</taxon>
    </lineage>
</organism>
<dbReference type="InterPro" id="IPR051785">
    <property type="entry name" value="MMCE/EMCE_epimerase"/>
</dbReference>
<dbReference type="GO" id="GO:0046491">
    <property type="term" value="P:L-methylmalonyl-CoA metabolic process"/>
    <property type="evidence" value="ECO:0007669"/>
    <property type="project" value="TreeGrafter"/>
</dbReference>
<dbReference type="InterPro" id="IPR037523">
    <property type="entry name" value="VOC_core"/>
</dbReference>
<keyword evidence="1" id="KW-0479">Metal-binding</keyword>
<dbReference type="Gene3D" id="3.10.180.10">
    <property type="entry name" value="2,3-Dihydroxybiphenyl 1,2-Dioxygenase, domain 1"/>
    <property type="match status" value="1"/>
</dbReference>
<dbReference type="PANTHER" id="PTHR43048:SF3">
    <property type="entry name" value="METHYLMALONYL-COA EPIMERASE, MITOCHONDRIAL"/>
    <property type="match status" value="1"/>
</dbReference>
<evidence type="ECO:0000313" key="4">
    <source>
        <dbReference type="Proteomes" id="UP000179935"/>
    </source>
</evidence>
<protein>
    <submittedName>
        <fullName evidence="3">Glyoxalase</fullName>
    </submittedName>
</protein>
<dbReference type="RefSeq" id="WP_071369548.1">
    <property type="nucleotide sequence ID" value="NZ_MLYP01000105.1"/>
</dbReference>
<sequence length="152" mass="17073">MSSPFRIMHHVCIVVHDIEKAVEYYTELGIGPWFDFPDLSGFGDLDMPNRQAFMAMTYKYADIGNVQFQLCQPPELDCPQRRFLDDYGPGVFHIGFAAEDVDSSEHVGRELGLGVVMRGRREDGTGFTYFDTSDSAGVTLMVRSVPPPRSEV</sequence>
<dbReference type="SUPFAM" id="SSF54593">
    <property type="entry name" value="Glyoxalase/Bleomycin resistance protein/Dihydroxybiphenyl dioxygenase"/>
    <property type="match status" value="1"/>
</dbReference>
<dbReference type="GO" id="GO:0004493">
    <property type="term" value="F:methylmalonyl-CoA epimerase activity"/>
    <property type="evidence" value="ECO:0007669"/>
    <property type="project" value="TreeGrafter"/>
</dbReference>
<dbReference type="AlphaFoldDB" id="A0A1S2NTX3"/>
<dbReference type="PANTHER" id="PTHR43048">
    <property type="entry name" value="METHYLMALONYL-COA EPIMERASE"/>
    <property type="match status" value="1"/>
</dbReference>
<dbReference type="PROSITE" id="PS51819">
    <property type="entry name" value="VOC"/>
    <property type="match status" value="1"/>
</dbReference>
<keyword evidence="4" id="KW-1185">Reference proteome</keyword>
<evidence type="ECO:0000256" key="1">
    <source>
        <dbReference type="ARBA" id="ARBA00022723"/>
    </source>
</evidence>
<dbReference type="EMBL" id="MLYP01000105">
    <property type="protein sequence ID" value="OIJ84989.1"/>
    <property type="molecule type" value="Genomic_DNA"/>
</dbReference>
<evidence type="ECO:0000313" key="3">
    <source>
        <dbReference type="EMBL" id="OIJ84989.1"/>
    </source>
</evidence>
<dbReference type="GO" id="GO:0046872">
    <property type="term" value="F:metal ion binding"/>
    <property type="evidence" value="ECO:0007669"/>
    <property type="project" value="UniProtKB-KW"/>
</dbReference>
<dbReference type="Pfam" id="PF13669">
    <property type="entry name" value="Glyoxalase_4"/>
    <property type="match status" value="1"/>
</dbReference>
<proteinExistence type="predicted"/>
<dbReference type="Proteomes" id="UP000179935">
    <property type="component" value="Unassembled WGS sequence"/>
</dbReference>
<feature type="domain" description="VOC" evidence="2">
    <location>
        <begin position="7"/>
        <end position="145"/>
    </location>
</feature>
<name>A0A1S2NTX3_9ACTN</name>
<comment type="caution">
    <text evidence="3">The sequence shown here is derived from an EMBL/GenBank/DDBJ whole genome shotgun (WGS) entry which is preliminary data.</text>
</comment>
<dbReference type="OrthoDB" id="2613830at2"/>
<dbReference type="STRING" id="1428652.BIV24_29605"/>
<accession>A0A1S2NTX3</accession>
<gene>
    <name evidence="3" type="ORF">BIV24_29605</name>
</gene>
<evidence type="ECO:0000259" key="2">
    <source>
        <dbReference type="PROSITE" id="PS51819"/>
    </source>
</evidence>
<reference evidence="3 4" key="1">
    <citation type="submission" date="2016-10" db="EMBL/GenBank/DDBJ databases">
        <title>Genome sequence of Streptomyces sp. MUSC 93.</title>
        <authorList>
            <person name="Lee L.-H."/>
            <person name="Ser H.-L."/>
            <person name="Law J.W.-F."/>
        </authorList>
    </citation>
    <scope>NUCLEOTIDE SEQUENCE [LARGE SCALE GENOMIC DNA]</scope>
    <source>
        <strain evidence="3 4">MUSC 93</strain>
    </source>
</reference>